<dbReference type="GO" id="GO:0016301">
    <property type="term" value="F:kinase activity"/>
    <property type="evidence" value="ECO:0007669"/>
    <property type="project" value="UniProtKB-KW"/>
</dbReference>
<feature type="transmembrane region" description="Helical" evidence="4">
    <location>
        <begin position="161"/>
        <end position="180"/>
    </location>
</feature>
<dbReference type="GO" id="GO:0000160">
    <property type="term" value="P:phosphorelay signal transduction system"/>
    <property type="evidence" value="ECO:0007669"/>
    <property type="project" value="UniProtKB-KW"/>
</dbReference>
<feature type="transmembrane region" description="Helical" evidence="4">
    <location>
        <begin position="347"/>
        <end position="368"/>
    </location>
</feature>
<feature type="transmembrane region" description="Helical" evidence="4">
    <location>
        <begin position="317"/>
        <end position="335"/>
    </location>
</feature>
<dbReference type="STRING" id="1267766.WYH_01887"/>
<feature type="transmembrane region" description="Helical" evidence="4">
    <location>
        <begin position="225"/>
        <end position="243"/>
    </location>
</feature>
<evidence type="ECO:0000313" key="6">
    <source>
        <dbReference type="Proteomes" id="UP000034392"/>
    </source>
</evidence>
<gene>
    <name evidence="5" type="ORF">WYH_01887</name>
</gene>
<keyword evidence="6" id="KW-1185">Reference proteome</keyword>
<dbReference type="CDD" id="cd16917">
    <property type="entry name" value="HATPase_UhpB-NarQ-NarX-like"/>
    <property type="match status" value="1"/>
</dbReference>
<dbReference type="KEGG" id="aay:WYH_01887"/>
<evidence type="ECO:0000313" key="5">
    <source>
        <dbReference type="EMBL" id="AKH42923.1"/>
    </source>
</evidence>
<dbReference type="AlphaFoldDB" id="A0A0F7KR13"/>
<keyword evidence="3" id="KW-0902">Two-component regulatory system</keyword>
<feature type="transmembrane region" description="Helical" evidence="4">
    <location>
        <begin position="200"/>
        <end position="218"/>
    </location>
</feature>
<dbReference type="Proteomes" id="UP000034392">
    <property type="component" value="Chromosome"/>
</dbReference>
<feature type="transmembrane region" description="Helical" evidence="4">
    <location>
        <begin position="374"/>
        <end position="393"/>
    </location>
</feature>
<dbReference type="EMBL" id="CP011452">
    <property type="protein sequence ID" value="AKH42923.1"/>
    <property type="molecule type" value="Genomic_DNA"/>
</dbReference>
<feature type="transmembrane region" description="Helical" evidence="4">
    <location>
        <begin position="255"/>
        <end position="273"/>
    </location>
</feature>
<dbReference type="InterPro" id="IPR050482">
    <property type="entry name" value="Sensor_HK_TwoCompSys"/>
</dbReference>
<dbReference type="Gene3D" id="3.30.565.10">
    <property type="entry name" value="Histidine kinase-like ATPase, C-terminal domain"/>
    <property type="match status" value="1"/>
</dbReference>
<name>A0A0F7KR13_9SPHN</name>
<evidence type="ECO:0000256" key="2">
    <source>
        <dbReference type="ARBA" id="ARBA00022777"/>
    </source>
</evidence>
<sequence length="700" mass="75151">MWTMPGVRLAVAMAVGLAISALLTAAALIQPRYSELLTDEGPIVLQDAQGQAIGAIAAHPTPGGTPHAIETADLTPEPDTIGSYSEQAEFFARQDSLAAWAVWAEQQDVPIIDGFGTIRPAALTAARGLPFEFWMQMAVGFTVFMISAWIWAMQPRALPNMLFGIAGAGLWIAAATAAIYSTRWLALPSALFLPLANINGFGAATYGAAMICLFLVYPVRLAGNWLLLAVAAFFTGWYVLGLFDRLGAPSNEVPLLTATEMLLILLLVVAQFFRSRKDPLQRAAIRWVGVSTLIGSGLFISLAVLPLVIGRAPLIDQSYAFAFFLIVHLGVAFGLRRGALFQSEQWAINLLRAASFGFLLVLVDVVLIALLGSIGSAAVLTCLLLLPFFYLPWRSFMQRWLTGNTSAEHLLEAAAHIALIEDSGQRAADWQGLLTRTFSPLQITPVPPSASSEGKVAIIQDGVGLQIPATMGCPALEMHYKANGTRLFQARDRQLSERLVGLVGSLRQEYDAFKQGEASERSRISRDLHDDLSARLMSGLALDDIGQLKAVLRSSLAEVRAIVSAEEGGPGRVADVLADSRAEAAERLEAAGMSLNWPILDAPGWLGPAQQKSLSSVLREIVTNSIRHSGGTLLSVQARVEGGRLYVVADDDGDRFDGTLRQGNGIRNMGARMAAIGGYFDCAGRIGAGFRISFNLPLAR</sequence>
<keyword evidence="2 5" id="KW-0418">Kinase</keyword>
<evidence type="ECO:0000256" key="4">
    <source>
        <dbReference type="SAM" id="Phobius"/>
    </source>
</evidence>
<evidence type="ECO:0000256" key="3">
    <source>
        <dbReference type="ARBA" id="ARBA00023012"/>
    </source>
</evidence>
<feature type="transmembrane region" description="Helical" evidence="4">
    <location>
        <begin position="285"/>
        <end position="305"/>
    </location>
</feature>
<keyword evidence="4" id="KW-0472">Membrane</keyword>
<keyword evidence="4" id="KW-1133">Transmembrane helix</keyword>
<keyword evidence="4" id="KW-0812">Transmembrane</keyword>
<feature type="transmembrane region" description="Helical" evidence="4">
    <location>
        <begin position="133"/>
        <end position="152"/>
    </location>
</feature>
<dbReference type="PANTHER" id="PTHR24421">
    <property type="entry name" value="NITRATE/NITRITE SENSOR PROTEIN NARX-RELATED"/>
    <property type="match status" value="1"/>
</dbReference>
<dbReference type="PATRIC" id="fig|1267766.3.peg.1908"/>
<dbReference type="SUPFAM" id="SSF55874">
    <property type="entry name" value="ATPase domain of HSP90 chaperone/DNA topoisomerase II/histidine kinase"/>
    <property type="match status" value="1"/>
</dbReference>
<evidence type="ECO:0000256" key="1">
    <source>
        <dbReference type="ARBA" id="ARBA00022679"/>
    </source>
</evidence>
<organism evidence="5 6">
    <name type="scientific">Croceibacterium atlanticum</name>
    <dbReference type="NCBI Taxonomy" id="1267766"/>
    <lineage>
        <taxon>Bacteria</taxon>
        <taxon>Pseudomonadati</taxon>
        <taxon>Pseudomonadota</taxon>
        <taxon>Alphaproteobacteria</taxon>
        <taxon>Sphingomonadales</taxon>
        <taxon>Erythrobacteraceae</taxon>
        <taxon>Croceibacterium</taxon>
    </lineage>
</organism>
<reference evidence="5" key="1">
    <citation type="submission" date="2015-05" db="EMBL/GenBank/DDBJ databases">
        <title>The complete genome of Altererythrobacter atlanticus strain 26DY36.</title>
        <authorList>
            <person name="Wu Y.-H."/>
            <person name="Cheng H."/>
            <person name="Wu X.-W."/>
        </authorList>
    </citation>
    <scope>NUCLEOTIDE SEQUENCE [LARGE SCALE GENOMIC DNA]</scope>
    <source>
        <strain evidence="5">26DY36</strain>
    </source>
</reference>
<accession>A0A0F7KR13</accession>
<protein>
    <submittedName>
        <fullName evidence="5">Sensory histidine kinase UhpB</fullName>
    </submittedName>
</protein>
<keyword evidence="1" id="KW-0808">Transferase</keyword>
<proteinExistence type="predicted"/>
<dbReference type="InterPro" id="IPR036890">
    <property type="entry name" value="HATPase_C_sf"/>
</dbReference>